<proteinExistence type="predicted"/>
<evidence type="ECO:0000313" key="2">
    <source>
        <dbReference type="EMBL" id="TRY78553.1"/>
    </source>
</evidence>
<feature type="compositionally biased region" description="Acidic residues" evidence="1">
    <location>
        <begin position="12"/>
        <end position="26"/>
    </location>
</feature>
<comment type="caution">
    <text evidence="2">The sequence shown here is derived from an EMBL/GenBank/DDBJ whole genome shotgun (WGS) entry which is preliminary data.</text>
</comment>
<evidence type="ECO:0000256" key="1">
    <source>
        <dbReference type="SAM" id="MobiDB-lite"/>
    </source>
</evidence>
<dbReference type="EMBL" id="VCGU01000003">
    <property type="protein sequence ID" value="TRY78553.1"/>
    <property type="molecule type" value="Genomic_DNA"/>
</dbReference>
<dbReference type="Proteomes" id="UP000318571">
    <property type="component" value="Chromosome 11"/>
</dbReference>
<reference evidence="2 3" key="1">
    <citation type="journal article" date="2018" name="Nat. Ecol. Evol.">
        <title>Genomic signatures of mitonuclear coevolution across populations of Tigriopus californicus.</title>
        <authorList>
            <person name="Barreto F.S."/>
            <person name="Watson E.T."/>
            <person name="Lima T.G."/>
            <person name="Willett C.S."/>
            <person name="Edmands S."/>
            <person name="Li W."/>
            <person name="Burton R.S."/>
        </authorList>
    </citation>
    <scope>NUCLEOTIDE SEQUENCE [LARGE SCALE GENOMIC DNA]</scope>
    <source>
        <strain evidence="2 3">San Diego</strain>
    </source>
</reference>
<dbReference type="AlphaFoldDB" id="A0A553PLJ8"/>
<protein>
    <submittedName>
        <fullName evidence="2">Uncharacterized protein</fullName>
    </submittedName>
</protein>
<accession>A0A553PLJ8</accession>
<sequence>MTSEETSSVTQENDDLKEEFDEEDQEIDLRGRKKTSKKTITKTVKIVKRSTSRRRVRSRRYSESDPLVIHEPIAPLILTPQQDSMNGSDLLGRPIEKSQSMGRISQRISFLDPSIPIRQHQPIQDQVGPPRNGLATNKRNEFFSESPLKVTEVPIFHNGLLAQKAHQALNGSIDDLDGTSQKANGVMTRKKDERIIDLQVDPILKRSDSMKRQKETEGHFYEAKSPANTLPRKSIMKPAKNGLSWPVELLVTHVEPCLASPKEESKQFKIKLKLDSWFITVHQTVRWSELKNHKNIEIDGISRLKIHQNAFAFEYSVMEF</sequence>
<organism evidence="2 3">
    <name type="scientific">Tigriopus californicus</name>
    <name type="common">Marine copepod</name>
    <dbReference type="NCBI Taxonomy" id="6832"/>
    <lineage>
        <taxon>Eukaryota</taxon>
        <taxon>Metazoa</taxon>
        <taxon>Ecdysozoa</taxon>
        <taxon>Arthropoda</taxon>
        <taxon>Crustacea</taxon>
        <taxon>Multicrustacea</taxon>
        <taxon>Hexanauplia</taxon>
        <taxon>Copepoda</taxon>
        <taxon>Harpacticoida</taxon>
        <taxon>Harpacticidae</taxon>
        <taxon>Tigriopus</taxon>
    </lineage>
</organism>
<name>A0A553PLJ8_TIGCA</name>
<gene>
    <name evidence="2" type="ORF">TCAL_07738</name>
</gene>
<feature type="compositionally biased region" description="Polar residues" evidence="1">
    <location>
        <begin position="1"/>
        <end position="11"/>
    </location>
</feature>
<evidence type="ECO:0000313" key="3">
    <source>
        <dbReference type="Proteomes" id="UP000318571"/>
    </source>
</evidence>
<feature type="region of interest" description="Disordered" evidence="1">
    <location>
        <begin position="1"/>
        <end position="41"/>
    </location>
</feature>
<keyword evidence="3" id="KW-1185">Reference proteome</keyword>
<feature type="compositionally biased region" description="Basic residues" evidence="1">
    <location>
        <begin position="31"/>
        <end position="41"/>
    </location>
</feature>